<organism evidence="1">
    <name type="scientific">Arundo donax</name>
    <name type="common">Giant reed</name>
    <name type="synonym">Donax arundinaceus</name>
    <dbReference type="NCBI Taxonomy" id="35708"/>
    <lineage>
        <taxon>Eukaryota</taxon>
        <taxon>Viridiplantae</taxon>
        <taxon>Streptophyta</taxon>
        <taxon>Embryophyta</taxon>
        <taxon>Tracheophyta</taxon>
        <taxon>Spermatophyta</taxon>
        <taxon>Magnoliopsida</taxon>
        <taxon>Liliopsida</taxon>
        <taxon>Poales</taxon>
        <taxon>Poaceae</taxon>
        <taxon>PACMAD clade</taxon>
        <taxon>Arundinoideae</taxon>
        <taxon>Arundineae</taxon>
        <taxon>Arundo</taxon>
    </lineage>
</organism>
<dbReference type="EMBL" id="GBRH01195010">
    <property type="protein sequence ID" value="JAE02886.1"/>
    <property type="molecule type" value="Transcribed_RNA"/>
</dbReference>
<reference evidence="1" key="2">
    <citation type="journal article" date="2015" name="Data Brief">
        <title>Shoot transcriptome of the giant reed, Arundo donax.</title>
        <authorList>
            <person name="Barrero R.A."/>
            <person name="Guerrero F.D."/>
            <person name="Moolhuijzen P."/>
            <person name="Goolsby J.A."/>
            <person name="Tidwell J."/>
            <person name="Bellgard S.E."/>
            <person name="Bellgard M.I."/>
        </authorList>
    </citation>
    <scope>NUCLEOTIDE SEQUENCE</scope>
    <source>
        <tissue evidence="1">Shoot tissue taken approximately 20 cm above the soil surface</tissue>
    </source>
</reference>
<dbReference type="AlphaFoldDB" id="A0A0A9EYB8"/>
<sequence>MGSCSCCLPSHEGCHYGLSHCAHHYPWVAGSPNPGGCNSLDSYFHQVLGCAPFLLQVARQSAWGSCCT</sequence>
<protein>
    <submittedName>
        <fullName evidence="1">Uncharacterized protein</fullName>
    </submittedName>
</protein>
<evidence type="ECO:0000313" key="1">
    <source>
        <dbReference type="EMBL" id="JAE02886.1"/>
    </source>
</evidence>
<proteinExistence type="predicted"/>
<reference evidence="1" key="1">
    <citation type="submission" date="2014-09" db="EMBL/GenBank/DDBJ databases">
        <authorList>
            <person name="Magalhaes I.L.F."/>
            <person name="Oliveira U."/>
            <person name="Santos F.R."/>
            <person name="Vidigal T.H.D.A."/>
            <person name="Brescovit A.D."/>
            <person name="Santos A.J."/>
        </authorList>
    </citation>
    <scope>NUCLEOTIDE SEQUENCE</scope>
    <source>
        <tissue evidence="1">Shoot tissue taken approximately 20 cm above the soil surface</tissue>
    </source>
</reference>
<name>A0A0A9EYB8_ARUDO</name>
<accession>A0A0A9EYB8</accession>